<comment type="caution">
    <text evidence="1">The sequence shown here is derived from an EMBL/GenBank/DDBJ whole genome shotgun (WGS) entry which is preliminary data.</text>
</comment>
<dbReference type="Proteomes" id="UP001595867">
    <property type="component" value="Unassembled WGS sequence"/>
</dbReference>
<proteinExistence type="predicted"/>
<reference evidence="2" key="1">
    <citation type="journal article" date="2019" name="Int. J. Syst. Evol. Microbiol.">
        <title>The Global Catalogue of Microorganisms (GCM) 10K type strain sequencing project: providing services to taxonomists for standard genome sequencing and annotation.</title>
        <authorList>
            <consortium name="The Broad Institute Genomics Platform"/>
            <consortium name="The Broad Institute Genome Sequencing Center for Infectious Disease"/>
            <person name="Wu L."/>
            <person name="Ma J."/>
        </authorList>
    </citation>
    <scope>NUCLEOTIDE SEQUENCE [LARGE SCALE GENOMIC DNA]</scope>
    <source>
        <strain evidence="2">TBRC 5832</strain>
    </source>
</reference>
<protein>
    <submittedName>
        <fullName evidence="1">Uncharacterized protein</fullName>
    </submittedName>
</protein>
<accession>A0ABV8IP03</accession>
<gene>
    <name evidence="1" type="ORF">ACFO0C_08235</name>
</gene>
<organism evidence="1 2">
    <name type="scientific">Actinoplanes subglobosus</name>
    <dbReference type="NCBI Taxonomy" id="1547892"/>
    <lineage>
        <taxon>Bacteria</taxon>
        <taxon>Bacillati</taxon>
        <taxon>Actinomycetota</taxon>
        <taxon>Actinomycetes</taxon>
        <taxon>Micromonosporales</taxon>
        <taxon>Micromonosporaceae</taxon>
        <taxon>Actinoplanes</taxon>
    </lineage>
</organism>
<sequence>MPARVFLGLGGETPGSVGTGGSPARSGLLGHVDGTGTAGLFGHGHGAGATVLALPRSTLATAGALDHAGGAVGHRAGTSRYDRGAGALTAGDDRWDDRGATHRAAVAGSDAARAGNVRGAGEATGFGLVGVGALIRVAAAALLAPGQALGPAANDVVAAGVASGLHEPVRPGVRAGLHEAVRAGVAAGLDESV</sequence>
<evidence type="ECO:0000313" key="1">
    <source>
        <dbReference type="EMBL" id="MFC4064916.1"/>
    </source>
</evidence>
<keyword evidence="2" id="KW-1185">Reference proteome</keyword>
<evidence type="ECO:0000313" key="2">
    <source>
        <dbReference type="Proteomes" id="UP001595867"/>
    </source>
</evidence>
<dbReference type="EMBL" id="JBHSBL010000006">
    <property type="protein sequence ID" value="MFC4064916.1"/>
    <property type="molecule type" value="Genomic_DNA"/>
</dbReference>
<name>A0ABV8IP03_9ACTN</name>